<dbReference type="AlphaFoldDB" id="A0A4R8SAX9"/>
<feature type="compositionally biased region" description="Polar residues" evidence="1">
    <location>
        <begin position="41"/>
        <end position="50"/>
    </location>
</feature>
<evidence type="ECO:0000313" key="4">
    <source>
        <dbReference type="Proteomes" id="UP000294844"/>
    </source>
</evidence>
<gene>
    <name evidence="3" type="ORF">CCUG60883_01494</name>
    <name evidence="2" type="ORF">CCUG60885_04346</name>
</gene>
<evidence type="ECO:0000256" key="1">
    <source>
        <dbReference type="SAM" id="MobiDB-lite"/>
    </source>
</evidence>
<reference evidence="4 5" key="1">
    <citation type="journal article" date="2019" name="Sci. Rep.">
        <title>Extended insight into the Mycobacterium chelonae-abscessus complex through whole genome sequencing of Mycobacterium salmoniphilum outbreak and Mycobacterium salmoniphilum-like strains.</title>
        <authorList>
            <person name="Behra P.R.K."/>
            <person name="Das S."/>
            <person name="Pettersson B.M.F."/>
            <person name="Shirreff L."/>
            <person name="DuCote T."/>
            <person name="Jacobsson K.G."/>
            <person name="Ennis D.G."/>
            <person name="Kirsebom L.A."/>
        </authorList>
    </citation>
    <scope>NUCLEOTIDE SEQUENCE [LARGE SCALE GENOMIC DNA]</scope>
    <source>
        <strain evidence="3 4">CCUG 60883</strain>
        <strain evidence="2 5">CCUG 60885</strain>
    </source>
</reference>
<comment type="caution">
    <text evidence="2">The sequence shown here is derived from an EMBL/GenBank/DDBJ whole genome shotgun (WGS) entry which is preliminary data.</text>
</comment>
<evidence type="ECO:0000313" key="3">
    <source>
        <dbReference type="EMBL" id="TEA06027.1"/>
    </source>
</evidence>
<dbReference type="Proteomes" id="UP000294844">
    <property type="component" value="Unassembled WGS sequence"/>
</dbReference>
<proteinExistence type="predicted"/>
<accession>A0A4R8SAX9</accession>
<organism evidence="2 5">
    <name type="scientific">Mycobacteroides salmoniphilum</name>
    <dbReference type="NCBI Taxonomy" id="404941"/>
    <lineage>
        <taxon>Bacteria</taxon>
        <taxon>Bacillati</taxon>
        <taxon>Actinomycetota</taxon>
        <taxon>Actinomycetes</taxon>
        <taxon>Mycobacteriales</taxon>
        <taxon>Mycobacteriaceae</taxon>
        <taxon>Mycobacteroides</taxon>
    </lineage>
</organism>
<feature type="region of interest" description="Disordered" evidence="1">
    <location>
        <begin position="41"/>
        <end position="64"/>
    </location>
</feature>
<dbReference type="OrthoDB" id="4764006at2"/>
<dbReference type="EMBL" id="PECK01000009">
    <property type="protein sequence ID" value="TDZ91715.1"/>
    <property type="molecule type" value="Genomic_DNA"/>
</dbReference>
<dbReference type="Proteomes" id="UP000295685">
    <property type="component" value="Unassembled WGS sequence"/>
</dbReference>
<name>A0A4R8SAX9_9MYCO</name>
<evidence type="ECO:0000313" key="2">
    <source>
        <dbReference type="EMBL" id="TDZ91715.1"/>
    </source>
</evidence>
<sequence length="73" mass="8424">MSEELQRDLDLIRSVADRSVMDIEAAGREATAEIRRQLNSTQAVEHQQQVKPVAPSPSDLDEDDYYQFQRYGR</sequence>
<protein>
    <submittedName>
        <fullName evidence="2">Uncharacterized protein</fullName>
    </submittedName>
</protein>
<evidence type="ECO:0000313" key="5">
    <source>
        <dbReference type="Proteomes" id="UP000295685"/>
    </source>
</evidence>
<dbReference type="RefSeq" id="WP_078362534.1">
    <property type="nucleotide sequence ID" value="NZ_PECK01000009.1"/>
</dbReference>
<dbReference type="EMBL" id="PECM01000006">
    <property type="protein sequence ID" value="TEA06027.1"/>
    <property type="molecule type" value="Genomic_DNA"/>
</dbReference>
<keyword evidence="4" id="KW-1185">Reference proteome</keyword>